<reference evidence="1 2" key="1">
    <citation type="journal article" date="2019" name="Nat. Ecol. Evol.">
        <title>Megaphylogeny resolves global patterns of mushroom evolution.</title>
        <authorList>
            <person name="Varga T."/>
            <person name="Krizsan K."/>
            <person name="Foldi C."/>
            <person name="Dima B."/>
            <person name="Sanchez-Garcia M."/>
            <person name="Sanchez-Ramirez S."/>
            <person name="Szollosi G.J."/>
            <person name="Szarkandi J.G."/>
            <person name="Papp V."/>
            <person name="Albert L."/>
            <person name="Andreopoulos W."/>
            <person name="Angelini C."/>
            <person name="Antonin V."/>
            <person name="Barry K.W."/>
            <person name="Bougher N.L."/>
            <person name="Buchanan P."/>
            <person name="Buyck B."/>
            <person name="Bense V."/>
            <person name="Catcheside P."/>
            <person name="Chovatia M."/>
            <person name="Cooper J."/>
            <person name="Damon W."/>
            <person name="Desjardin D."/>
            <person name="Finy P."/>
            <person name="Geml J."/>
            <person name="Haridas S."/>
            <person name="Hughes K."/>
            <person name="Justo A."/>
            <person name="Karasinski D."/>
            <person name="Kautmanova I."/>
            <person name="Kiss B."/>
            <person name="Kocsube S."/>
            <person name="Kotiranta H."/>
            <person name="LaButti K.M."/>
            <person name="Lechner B.E."/>
            <person name="Liimatainen K."/>
            <person name="Lipzen A."/>
            <person name="Lukacs Z."/>
            <person name="Mihaltcheva S."/>
            <person name="Morgado L.N."/>
            <person name="Niskanen T."/>
            <person name="Noordeloos M.E."/>
            <person name="Ohm R.A."/>
            <person name="Ortiz-Santana B."/>
            <person name="Ovrebo C."/>
            <person name="Racz N."/>
            <person name="Riley R."/>
            <person name="Savchenko A."/>
            <person name="Shiryaev A."/>
            <person name="Soop K."/>
            <person name="Spirin V."/>
            <person name="Szebenyi C."/>
            <person name="Tomsovsky M."/>
            <person name="Tulloss R.E."/>
            <person name="Uehling J."/>
            <person name="Grigoriev I.V."/>
            <person name="Vagvolgyi C."/>
            <person name="Papp T."/>
            <person name="Martin F.M."/>
            <person name="Miettinen O."/>
            <person name="Hibbett D.S."/>
            <person name="Nagy L.G."/>
        </authorList>
    </citation>
    <scope>NUCLEOTIDE SEQUENCE [LARGE SCALE GENOMIC DNA]</scope>
    <source>
        <strain evidence="1 2">NL-1719</strain>
    </source>
</reference>
<evidence type="ECO:0000313" key="2">
    <source>
        <dbReference type="Proteomes" id="UP000308600"/>
    </source>
</evidence>
<dbReference type="Proteomes" id="UP000308600">
    <property type="component" value="Unassembled WGS sequence"/>
</dbReference>
<gene>
    <name evidence="1" type="ORF">BDN72DRAFT_743203</name>
</gene>
<dbReference type="EMBL" id="ML209071">
    <property type="protein sequence ID" value="TFK59135.1"/>
    <property type="molecule type" value="Genomic_DNA"/>
</dbReference>
<name>A0ACD3A129_9AGAR</name>
<sequence>VLEALANRLAAGHNIQAESDAEKECYRLIRDLDHIGGHVDGSTTSKKYMRNEIWSLIASKGAPSWYITLSPVDTKHPICIYYAGSTERFTIDIPEYNDRIRMVSQNPVAAARFFHILVKLFIRHILGVDSGHDGVYGKTSAYYGTVEQ</sequence>
<proteinExistence type="predicted"/>
<feature type="non-terminal residue" evidence="1">
    <location>
        <position position="148"/>
    </location>
</feature>
<evidence type="ECO:0000313" key="1">
    <source>
        <dbReference type="EMBL" id="TFK59135.1"/>
    </source>
</evidence>
<feature type="non-terminal residue" evidence="1">
    <location>
        <position position="1"/>
    </location>
</feature>
<protein>
    <submittedName>
        <fullName evidence="1">Uncharacterized protein</fullName>
    </submittedName>
</protein>
<keyword evidence="2" id="KW-1185">Reference proteome</keyword>
<organism evidence="1 2">
    <name type="scientific">Pluteus cervinus</name>
    <dbReference type="NCBI Taxonomy" id="181527"/>
    <lineage>
        <taxon>Eukaryota</taxon>
        <taxon>Fungi</taxon>
        <taxon>Dikarya</taxon>
        <taxon>Basidiomycota</taxon>
        <taxon>Agaricomycotina</taxon>
        <taxon>Agaricomycetes</taxon>
        <taxon>Agaricomycetidae</taxon>
        <taxon>Agaricales</taxon>
        <taxon>Pluteineae</taxon>
        <taxon>Pluteaceae</taxon>
        <taxon>Pluteus</taxon>
    </lineage>
</organism>
<accession>A0ACD3A129</accession>